<keyword evidence="1" id="KW-0732">Signal</keyword>
<proteinExistence type="predicted"/>
<name>A0A4R0NF68_9SPHI</name>
<accession>A0A4R0NF68</accession>
<comment type="caution">
    <text evidence="2">The sequence shown here is derived from an EMBL/GenBank/DDBJ whole genome shotgun (WGS) entry which is preliminary data.</text>
</comment>
<keyword evidence="3" id="KW-1185">Reference proteome</keyword>
<sequence>MSKFTTSIILLIILLSFKISHSQTVAETKSWIANKIPTLEYSNQDIRYDYTITFTDKTLNISENIKTYFQGQESIINTTTNVPISQIGYLTFDEKSNTVWLTVKAKDNLKVFSKELDGKESLTNECIMIFSKLILKDDLQNRLRKAFNNLIIKSGGKVIKETF</sequence>
<evidence type="ECO:0000313" key="3">
    <source>
        <dbReference type="Proteomes" id="UP000291485"/>
    </source>
</evidence>
<dbReference type="RefSeq" id="WP_131562791.1">
    <property type="nucleotide sequence ID" value="NZ_SJSN01000029.1"/>
</dbReference>
<organism evidence="2 3">
    <name type="scientific">Pedobacter frigidisoli</name>
    <dbReference type="NCBI Taxonomy" id="2530455"/>
    <lineage>
        <taxon>Bacteria</taxon>
        <taxon>Pseudomonadati</taxon>
        <taxon>Bacteroidota</taxon>
        <taxon>Sphingobacteriia</taxon>
        <taxon>Sphingobacteriales</taxon>
        <taxon>Sphingobacteriaceae</taxon>
        <taxon>Pedobacter</taxon>
    </lineage>
</organism>
<feature type="chain" id="PRO_5020549351" description="DUF4468 domain-containing protein" evidence="1">
    <location>
        <begin position="23"/>
        <end position="163"/>
    </location>
</feature>
<evidence type="ECO:0008006" key="4">
    <source>
        <dbReference type="Google" id="ProtNLM"/>
    </source>
</evidence>
<reference evidence="2 3" key="1">
    <citation type="submission" date="2019-02" db="EMBL/GenBank/DDBJ databases">
        <title>Pedobacter sp. RP-3-11 sp. nov., isolated from Arctic soil.</title>
        <authorList>
            <person name="Dahal R.H."/>
        </authorList>
    </citation>
    <scope>NUCLEOTIDE SEQUENCE [LARGE SCALE GENOMIC DNA]</scope>
    <source>
        <strain evidence="2 3">RP-3-11</strain>
    </source>
</reference>
<evidence type="ECO:0000313" key="2">
    <source>
        <dbReference type="EMBL" id="TCC99101.1"/>
    </source>
</evidence>
<feature type="signal peptide" evidence="1">
    <location>
        <begin position="1"/>
        <end position="22"/>
    </location>
</feature>
<evidence type="ECO:0000256" key="1">
    <source>
        <dbReference type="SAM" id="SignalP"/>
    </source>
</evidence>
<dbReference type="AlphaFoldDB" id="A0A4R0NF68"/>
<dbReference type="EMBL" id="SJSN01000029">
    <property type="protein sequence ID" value="TCC99101.1"/>
    <property type="molecule type" value="Genomic_DNA"/>
</dbReference>
<dbReference type="Proteomes" id="UP000291485">
    <property type="component" value="Unassembled WGS sequence"/>
</dbReference>
<protein>
    <recommendedName>
        <fullName evidence="4">DUF4468 domain-containing protein</fullName>
    </recommendedName>
</protein>
<gene>
    <name evidence="2" type="ORF">EZ449_21485</name>
</gene>